<organism evidence="1 2">
    <name type="scientific">Mucilaginibacter gossypiicola</name>
    <dbReference type="NCBI Taxonomy" id="551995"/>
    <lineage>
        <taxon>Bacteria</taxon>
        <taxon>Pseudomonadati</taxon>
        <taxon>Bacteroidota</taxon>
        <taxon>Sphingobacteriia</taxon>
        <taxon>Sphingobacteriales</taxon>
        <taxon>Sphingobacteriaceae</taxon>
        <taxon>Mucilaginibacter</taxon>
    </lineage>
</organism>
<proteinExistence type="predicted"/>
<dbReference type="AlphaFoldDB" id="A0A1H8E7G8"/>
<dbReference type="RefSeq" id="WP_091209916.1">
    <property type="nucleotide sequence ID" value="NZ_FOCL01000002.1"/>
</dbReference>
<gene>
    <name evidence="1" type="ORF">SAMN05192574_102599</name>
</gene>
<evidence type="ECO:0000313" key="1">
    <source>
        <dbReference type="EMBL" id="SEN15074.1"/>
    </source>
</evidence>
<keyword evidence="2" id="KW-1185">Reference proteome</keyword>
<dbReference type="EMBL" id="FOCL01000002">
    <property type="protein sequence ID" value="SEN15074.1"/>
    <property type="molecule type" value="Genomic_DNA"/>
</dbReference>
<name>A0A1H8E7G8_9SPHI</name>
<evidence type="ECO:0000313" key="2">
    <source>
        <dbReference type="Proteomes" id="UP000198942"/>
    </source>
</evidence>
<dbReference type="PROSITE" id="PS51257">
    <property type="entry name" value="PROKAR_LIPOPROTEIN"/>
    <property type="match status" value="1"/>
</dbReference>
<dbReference type="Proteomes" id="UP000198942">
    <property type="component" value="Unassembled WGS sequence"/>
</dbReference>
<accession>A0A1H8E7G8</accession>
<sequence>MKKQLLWGMLLLVAGFSSCQKDSFKPVNDESGKGKSTKVNVVQPTYTYADLALQPRQPGENFDTYKGIWSGQEVKVIGTPVWNQAAYPTLLNGIPATGASYDVYSNGNLITASTGVGQDFFALTVGVISGLEWGTKFREDLKKYETAVAAYDPSTSPPPVPSPGTFLPNTLYKDATSYTVTGKLIRVTTGSHWALATVDYPTPAPSNQVITNDISFIKDDIQYSLKTSGNTIIGVSLINGTTPPYTQIPAKGASGTCIAVDQENYNINVTIILTNGTVVNYQGAAWGGV</sequence>
<reference evidence="2" key="1">
    <citation type="submission" date="2016-10" db="EMBL/GenBank/DDBJ databases">
        <authorList>
            <person name="Varghese N."/>
            <person name="Submissions S."/>
        </authorList>
    </citation>
    <scope>NUCLEOTIDE SEQUENCE [LARGE SCALE GENOMIC DNA]</scope>
    <source>
        <strain evidence="2">Gh-48</strain>
    </source>
</reference>
<protein>
    <submittedName>
        <fullName evidence="1">Uncharacterized protein</fullName>
    </submittedName>
</protein>
<dbReference type="OrthoDB" id="794880at2"/>